<feature type="domain" description="Glycosyltransferase subfamily 4-like N-terminal" evidence="2">
    <location>
        <begin position="10"/>
        <end position="114"/>
    </location>
</feature>
<dbReference type="EMBL" id="CR936503">
    <property type="protein sequence ID" value="CAI55815.1"/>
    <property type="molecule type" value="Genomic_DNA"/>
</dbReference>
<feature type="domain" description="Glycosyl transferase family 1" evidence="1">
    <location>
        <begin position="173"/>
        <end position="290"/>
    </location>
</feature>
<dbReference type="CAZy" id="GT4">
    <property type="family name" value="Glycosyltransferase Family 4"/>
</dbReference>
<dbReference type="PANTHER" id="PTHR45947">
    <property type="entry name" value="SULFOQUINOVOSYL TRANSFERASE SQD2"/>
    <property type="match status" value="1"/>
</dbReference>
<accession>Q38VG8</accession>
<dbReference type="Pfam" id="PF00534">
    <property type="entry name" value="Glycos_transf_1"/>
    <property type="match status" value="1"/>
</dbReference>
<dbReference type="eggNOG" id="COG0438">
    <property type="taxonomic scope" value="Bacteria"/>
</dbReference>
<sequence>MHFISGIKSGGVEQMLVNYTTQLNKNSDYIQYIIYQHEPDKNSLKKLEEAGNICIQIPDKMHFPIRNIIWSIKLIRKYRPDIVHAHMSLLNFFPLLAARVLAVKHRISHSHISRDNVAPKFMIPVFKLLVRFSSNSYLACGKDAGTYLYGKKNFMVINNAVEIQKYKFSKEKRRKKRDLYGIGSDDLIFGNIGRMSPQKNQLFLIEIFSKIISNCNNAKLLIIGNGELEEQLKAKVSELGLNNNVIFTGSVIDTSEYYSMMDVFLLPSLYEGLPIVSIEAQIAGLKCLFSENIDKDVDILSTTKLIPINQGVDLWIEEALKPDYRISREIIEQMDMYDIKKEWHKLDEYYLNLR</sequence>
<dbReference type="Proteomes" id="UP000002707">
    <property type="component" value="Chromosome"/>
</dbReference>
<dbReference type="InterPro" id="IPR001296">
    <property type="entry name" value="Glyco_trans_1"/>
</dbReference>
<dbReference type="GO" id="GO:0016758">
    <property type="term" value="F:hexosyltransferase activity"/>
    <property type="evidence" value="ECO:0007669"/>
    <property type="project" value="TreeGrafter"/>
</dbReference>
<evidence type="ECO:0000259" key="1">
    <source>
        <dbReference type="Pfam" id="PF00534"/>
    </source>
</evidence>
<evidence type="ECO:0000313" key="3">
    <source>
        <dbReference type="EMBL" id="CAI55815.1"/>
    </source>
</evidence>
<dbReference type="KEGG" id="lsa:LCA_1510_e"/>
<evidence type="ECO:0000313" key="4">
    <source>
        <dbReference type="Proteomes" id="UP000002707"/>
    </source>
</evidence>
<dbReference type="Pfam" id="PF13439">
    <property type="entry name" value="Glyco_transf_4"/>
    <property type="match status" value="1"/>
</dbReference>
<protein>
    <submittedName>
        <fullName evidence="3">Glycosyl transferase, group 1</fullName>
    </submittedName>
</protein>
<dbReference type="Gene3D" id="3.40.50.2000">
    <property type="entry name" value="Glycogen Phosphorylase B"/>
    <property type="match status" value="2"/>
</dbReference>
<dbReference type="InterPro" id="IPR028098">
    <property type="entry name" value="Glyco_trans_4-like_N"/>
</dbReference>
<dbReference type="InterPro" id="IPR050194">
    <property type="entry name" value="Glycosyltransferase_grp1"/>
</dbReference>
<organism evidence="3 4">
    <name type="scientific">Latilactobacillus sakei subsp. sakei (strain 23K)</name>
    <name type="common">Lactobacillus sakei subsp. sakei</name>
    <dbReference type="NCBI Taxonomy" id="314315"/>
    <lineage>
        <taxon>Bacteria</taxon>
        <taxon>Bacillati</taxon>
        <taxon>Bacillota</taxon>
        <taxon>Bacilli</taxon>
        <taxon>Lactobacillales</taxon>
        <taxon>Lactobacillaceae</taxon>
        <taxon>Latilactobacillus</taxon>
    </lineage>
</organism>
<dbReference type="AlphaFoldDB" id="Q38VG8"/>
<dbReference type="CDD" id="cd03812">
    <property type="entry name" value="GT4_CapH-like"/>
    <property type="match status" value="1"/>
</dbReference>
<name>Q38VG8_LATSS</name>
<dbReference type="STRING" id="314315.LCA_1510_e"/>
<reference evidence="4" key="1">
    <citation type="journal article" date="2005" name="Nat. Biotechnol.">
        <title>The complete genome sequence of the meat-borne lactic acid bacterium Lactobacillus sakei 23K.</title>
        <authorList>
            <person name="Chaillou S."/>
            <person name="Champomier-Verges M.-C."/>
            <person name="Cornet M."/>
            <person name="Crutz-Le Coq A.-M."/>
            <person name="Dudez A.-M."/>
            <person name="Martin V."/>
            <person name="Beaufils S."/>
            <person name="Darbon-Rongere E."/>
            <person name="Bossy R."/>
            <person name="Loux V."/>
            <person name="Zagorec M."/>
        </authorList>
    </citation>
    <scope>NUCLEOTIDE SEQUENCE [LARGE SCALE GENOMIC DNA]</scope>
    <source>
        <strain evidence="4">23K</strain>
    </source>
</reference>
<keyword evidence="3" id="KW-0808">Transferase</keyword>
<proteinExistence type="predicted"/>
<keyword evidence="4" id="KW-1185">Reference proteome</keyword>
<dbReference type="HOGENOM" id="CLU_009583_33_1_9"/>
<gene>
    <name evidence="3" type="ORF">LCA_1510_e</name>
</gene>
<evidence type="ECO:0000259" key="2">
    <source>
        <dbReference type="Pfam" id="PF13439"/>
    </source>
</evidence>
<dbReference type="SUPFAM" id="SSF53756">
    <property type="entry name" value="UDP-Glycosyltransferase/glycogen phosphorylase"/>
    <property type="match status" value="1"/>
</dbReference>
<dbReference type="PANTHER" id="PTHR45947:SF3">
    <property type="entry name" value="SULFOQUINOVOSYL TRANSFERASE SQD2"/>
    <property type="match status" value="1"/>
</dbReference>